<dbReference type="Proteomes" id="UP001153555">
    <property type="component" value="Unassembled WGS sequence"/>
</dbReference>
<evidence type="ECO:0000256" key="1">
    <source>
        <dbReference type="ARBA" id="ARBA00004167"/>
    </source>
</evidence>
<keyword evidence="3" id="KW-1133">Transmembrane helix</keyword>
<comment type="caution">
    <text evidence="7">The sequence shown here is derived from an EMBL/GenBank/DDBJ whole genome shotgun (WGS) entry which is preliminary data.</text>
</comment>
<evidence type="ECO:0000256" key="5">
    <source>
        <dbReference type="ARBA" id="ARBA00035114"/>
    </source>
</evidence>
<protein>
    <submittedName>
        <fullName evidence="7">Uncharacterized protein</fullName>
    </submittedName>
</protein>
<keyword evidence="8" id="KW-1185">Reference proteome</keyword>
<dbReference type="EMBL" id="CACSLK010034598">
    <property type="protein sequence ID" value="CAA0841751.1"/>
    <property type="molecule type" value="Genomic_DNA"/>
</dbReference>
<accession>A0A9N7RRK8</accession>
<dbReference type="GO" id="GO:0016020">
    <property type="term" value="C:membrane"/>
    <property type="evidence" value="ECO:0007669"/>
    <property type="project" value="UniProtKB-SubCell"/>
</dbReference>
<dbReference type="InterPro" id="IPR008511">
    <property type="entry name" value="ROH1-like"/>
</dbReference>
<dbReference type="Pfam" id="PF05633">
    <property type="entry name" value="ROH1-like"/>
    <property type="match status" value="1"/>
</dbReference>
<keyword evidence="2" id="KW-0812">Transmembrane</keyword>
<feature type="region of interest" description="Disordered" evidence="6">
    <location>
        <begin position="188"/>
        <end position="211"/>
    </location>
</feature>
<evidence type="ECO:0000256" key="3">
    <source>
        <dbReference type="ARBA" id="ARBA00022989"/>
    </source>
</evidence>
<organism evidence="7 8">
    <name type="scientific">Striga hermonthica</name>
    <name type="common">Purple witchweed</name>
    <name type="synonym">Buchnera hermonthica</name>
    <dbReference type="NCBI Taxonomy" id="68872"/>
    <lineage>
        <taxon>Eukaryota</taxon>
        <taxon>Viridiplantae</taxon>
        <taxon>Streptophyta</taxon>
        <taxon>Embryophyta</taxon>
        <taxon>Tracheophyta</taxon>
        <taxon>Spermatophyta</taxon>
        <taxon>Magnoliopsida</taxon>
        <taxon>eudicotyledons</taxon>
        <taxon>Gunneridae</taxon>
        <taxon>Pentapetalae</taxon>
        <taxon>asterids</taxon>
        <taxon>lamiids</taxon>
        <taxon>Lamiales</taxon>
        <taxon>Orobanchaceae</taxon>
        <taxon>Buchnereae</taxon>
        <taxon>Striga</taxon>
    </lineage>
</organism>
<evidence type="ECO:0000256" key="4">
    <source>
        <dbReference type="ARBA" id="ARBA00023136"/>
    </source>
</evidence>
<sequence>MPATDYHHHESSSSPSSFGFSILSRRRDQVHSMDPTHGHTGLHAELESFQRQVAERFHDLASGNPEDLLSIAWVRKLLDTYLLCQEQFRIIILNNRAALTKPPMDRHISEFFERSVKALDVCNAIRDGVEQIRQWQKLLDIVLCSLNGNGDVNINNNSQKSIGEGQFRRAKKALVELALAMIDAKESSNSTVNSHRNRSFGRHQQKEPKSLSNFRSLSWSVSRSWSASRQLQAIGNNLVGPKPTETASTGGLNVAVFTMNYVLLFVMWALVAAIPCQDRGLQVHFYYVGTRQFAWASPILSLHERILEESKKRERRNTCGLLREISDVEKCARFMNELMRDFTNFPLDEKKEREVRSRVREVGLVYEGIKEGLDPLERSVREVFRRIVRVRTDGLDSTGGRVNS</sequence>
<comment type="subcellular location">
    <subcellularLocation>
        <location evidence="1">Membrane</location>
        <topology evidence="1">Single-pass membrane protein</topology>
    </subcellularLocation>
</comment>
<dbReference type="PANTHER" id="PTHR31509">
    <property type="entry name" value="BPS1-LIKE PROTEIN"/>
    <property type="match status" value="1"/>
</dbReference>
<reference evidence="7" key="1">
    <citation type="submission" date="2019-12" db="EMBL/GenBank/DDBJ databases">
        <authorList>
            <person name="Scholes J."/>
        </authorList>
    </citation>
    <scope>NUCLEOTIDE SEQUENCE</scope>
</reference>
<proteinExistence type="inferred from homology"/>
<evidence type="ECO:0000256" key="6">
    <source>
        <dbReference type="SAM" id="MobiDB-lite"/>
    </source>
</evidence>
<keyword evidence="4" id="KW-0472">Membrane</keyword>
<dbReference type="AlphaFoldDB" id="A0A9N7RRK8"/>
<evidence type="ECO:0000256" key="2">
    <source>
        <dbReference type="ARBA" id="ARBA00022692"/>
    </source>
</evidence>
<name>A0A9N7RRK8_STRHE</name>
<evidence type="ECO:0000313" key="7">
    <source>
        <dbReference type="EMBL" id="CAA0841751.1"/>
    </source>
</evidence>
<evidence type="ECO:0000313" key="8">
    <source>
        <dbReference type="Proteomes" id="UP001153555"/>
    </source>
</evidence>
<gene>
    <name evidence="7" type="ORF">SHERM_07626</name>
</gene>
<comment type="similarity">
    <text evidence="5">Belongs to the ROH1 family.</text>
</comment>
<dbReference type="OrthoDB" id="1878996at2759"/>